<dbReference type="EMBL" id="JXST01000018">
    <property type="protein sequence ID" value="KIU16343.1"/>
    <property type="molecule type" value="Genomic_DNA"/>
</dbReference>
<keyword evidence="2" id="KW-0479">Metal-binding</keyword>
<dbReference type="InterPro" id="IPR050584">
    <property type="entry name" value="Cholesterol_7-desaturase"/>
</dbReference>
<dbReference type="PATRIC" id="fig|280871.6.peg.3003"/>
<dbReference type="STRING" id="280871.TL10_14450"/>
<reference evidence="7 8" key="1">
    <citation type="submission" date="2015-01" db="EMBL/GenBank/DDBJ databases">
        <title>Genome sequence of Mycobacterium llatzerense and Mycobacterium immunogenum recovered from brain abscess.</title>
        <authorList>
            <person name="Greninger A.L."/>
            <person name="Langelier C."/>
            <person name="Cunningham G."/>
            <person name="Chiu C.Y."/>
            <person name="Miller S."/>
        </authorList>
    </citation>
    <scope>NUCLEOTIDE SEQUENCE [LARGE SCALE GENOMIC DNA]</scope>
    <source>
        <strain evidence="7 8">CLUC14</strain>
    </source>
</reference>
<evidence type="ECO:0000256" key="4">
    <source>
        <dbReference type="ARBA" id="ARBA00023004"/>
    </source>
</evidence>
<dbReference type="OrthoDB" id="5243643at2"/>
<dbReference type="RefSeq" id="WP_043986119.1">
    <property type="nucleotide sequence ID" value="NZ_JXST01000018.1"/>
</dbReference>
<dbReference type="GO" id="GO:0051537">
    <property type="term" value="F:2 iron, 2 sulfur cluster binding"/>
    <property type="evidence" value="ECO:0007669"/>
    <property type="project" value="UniProtKB-KW"/>
</dbReference>
<dbReference type="SUPFAM" id="SSF50022">
    <property type="entry name" value="ISP domain"/>
    <property type="match status" value="1"/>
</dbReference>
<dbReference type="Pfam" id="PF19112">
    <property type="entry name" value="VanA_C"/>
    <property type="match status" value="1"/>
</dbReference>
<keyword evidence="4" id="KW-0408">Iron</keyword>
<sequence>MRTNYPLNCWYVAALSDEVGEGLLARRLLGKHVVLYRRASGEVVALEDRCVHRAYPLSEGRLDGDRLVCGYHGFSYEPDGCLADVPSQENVPPGARVEAYPIVETAPFIWIWLGEPRAAALRPPPRVPWYLDGSGWTGSTEVGRVEANYLLLHEHYLDLTDVFITRPEMVPPDIQQLPPLNEVEISERSVAYTRTTQPSRLAPWESAITGLPQETVAIRREEGTFVSPALHTQHYAIDVVDGKSYELLRIHGFTPESPGATHVFLQLARNYDSAEDTITEYLRIMFHEWALRNATILETIQRRLDEPGARRRDINVKADRAAIRARRIAMDMVDDETSRFTAN</sequence>
<keyword evidence="1" id="KW-0001">2Fe-2S</keyword>
<evidence type="ECO:0000256" key="5">
    <source>
        <dbReference type="ARBA" id="ARBA00023014"/>
    </source>
</evidence>
<proteinExistence type="predicted"/>
<comment type="caution">
    <text evidence="7">The sequence shown here is derived from an EMBL/GenBank/DDBJ whole genome shotgun (WGS) entry which is preliminary data.</text>
</comment>
<keyword evidence="7" id="KW-0808">Transferase</keyword>
<keyword evidence="8" id="KW-1185">Reference proteome</keyword>
<dbReference type="AlphaFoldDB" id="A0A0D1J3X9"/>
<dbReference type="GO" id="GO:0032259">
    <property type="term" value="P:methylation"/>
    <property type="evidence" value="ECO:0007669"/>
    <property type="project" value="UniProtKB-KW"/>
</dbReference>
<evidence type="ECO:0000256" key="1">
    <source>
        <dbReference type="ARBA" id="ARBA00022714"/>
    </source>
</evidence>
<dbReference type="PROSITE" id="PS51296">
    <property type="entry name" value="RIESKE"/>
    <property type="match status" value="1"/>
</dbReference>
<keyword evidence="7" id="KW-0489">Methyltransferase</keyword>
<dbReference type="GO" id="GO:0016705">
    <property type="term" value="F:oxidoreductase activity, acting on paired donors, with incorporation or reduction of molecular oxygen"/>
    <property type="evidence" value="ECO:0007669"/>
    <property type="project" value="UniProtKB-ARBA"/>
</dbReference>
<dbReference type="Gene3D" id="2.102.10.10">
    <property type="entry name" value="Rieske [2Fe-2S] iron-sulphur domain"/>
    <property type="match status" value="1"/>
</dbReference>
<evidence type="ECO:0000259" key="6">
    <source>
        <dbReference type="PROSITE" id="PS51296"/>
    </source>
</evidence>
<gene>
    <name evidence="7" type="ORF">TL10_14450</name>
</gene>
<accession>A0A0D1J3X9</accession>
<dbReference type="GO" id="GO:0008168">
    <property type="term" value="F:methyltransferase activity"/>
    <property type="evidence" value="ECO:0007669"/>
    <property type="project" value="UniProtKB-KW"/>
</dbReference>
<keyword evidence="3" id="KW-0560">Oxidoreductase</keyword>
<dbReference type="Pfam" id="PF00355">
    <property type="entry name" value="Rieske"/>
    <property type="match status" value="1"/>
</dbReference>
<organism evidence="7 8">
    <name type="scientific">Mycolicibacterium llatzerense</name>
    <dbReference type="NCBI Taxonomy" id="280871"/>
    <lineage>
        <taxon>Bacteria</taxon>
        <taxon>Bacillati</taxon>
        <taxon>Actinomycetota</taxon>
        <taxon>Actinomycetes</taxon>
        <taxon>Mycobacteriales</taxon>
        <taxon>Mycobacteriaceae</taxon>
        <taxon>Mycolicibacterium</taxon>
    </lineage>
</organism>
<name>A0A0D1J3X9_9MYCO</name>
<evidence type="ECO:0000256" key="2">
    <source>
        <dbReference type="ARBA" id="ARBA00022723"/>
    </source>
</evidence>
<evidence type="ECO:0000313" key="7">
    <source>
        <dbReference type="EMBL" id="KIU16343.1"/>
    </source>
</evidence>
<dbReference type="PANTHER" id="PTHR21266">
    <property type="entry name" value="IRON-SULFUR DOMAIN CONTAINING PROTEIN"/>
    <property type="match status" value="1"/>
</dbReference>
<dbReference type="Gene3D" id="3.90.380.10">
    <property type="entry name" value="Naphthalene 1,2-dioxygenase Alpha Subunit, Chain A, domain 1"/>
    <property type="match status" value="1"/>
</dbReference>
<dbReference type="Proteomes" id="UP000032221">
    <property type="component" value="Unassembled WGS sequence"/>
</dbReference>
<keyword evidence="5" id="KW-0411">Iron-sulfur</keyword>
<dbReference type="InterPro" id="IPR036922">
    <property type="entry name" value="Rieske_2Fe-2S_sf"/>
</dbReference>
<evidence type="ECO:0000256" key="3">
    <source>
        <dbReference type="ARBA" id="ARBA00023002"/>
    </source>
</evidence>
<feature type="domain" description="Rieske" evidence="6">
    <location>
        <begin position="10"/>
        <end position="111"/>
    </location>
</feature>
<protein>
    <submittedName>
        <fullName evidence="7">Vanillate O-demethylase oxygenase</fullName>
    </submittedName>
</protein>
<dbReference type="GO" id="GO:0004497">
    <property type="term" value="F:monooxygenase activity"/>
    <property type="evidence" value="ECO:0007669"/>
    <property type="project" value="UniProtKB-ARBA"/>
</dbReference>
<evidence type="ECO:0000313" key="8">
    <source>
        <dbReference type="Proteomes" id="UP000032221"/>
    </source>
</evidence>
<dbReference type="GO" id="GO:0046872">
    <property type="term" value="F:metal ion binding"/>
    <property type="evidence" value="ECO:0007669"/>
    <property type="project" value="UniProtKB-KW"/>
</dbReference>
<dbReference type="InterPro" id="IPR017941">
    <property type="entry name" value="Rieske_2Fe-2S"/>
</dbReference>
<dbReference type="PANTHER" id="PTHR21266:SF60">
    <property type="entry name" value="3-KETOSTEROID-9-ALPHA-MONOOXYGENASE, OXYGENASE COMPONENT"/>
    <property type="match status" value="1"/>
</dbReference>
<dbReference type="InterPro" id="IPR044043">
    <property type="entry name" value="VanA_C_cat"/>
</dbReference>
<dbReference type="SUPFAM" id="SSF55961">
    <property type="entry name" value="Bet v1-like"/>
    <property type="match status" value="1"/>
</dbReference>